<dbReference type="SUPFAM" id="SSF56112">
    <property type="entry name" value="Protein kinase-like (PK-like)"/>
    <property type="match status" value="1"/>
</dbReference>
<gene>
    <name evidence="13" type="ORF">EPA93_26100</name>
</gene>
<keyword evidence="14" id="KW-1185">Reference proteome</keyword>
<evidence type="ECO:0000256" key="3">
    <source>
        <dbReference type="ARBA" id="ARBA00022679"/>
    </source>
</evidence>
<keyword evidence="5 13" id="KW-0418">Kinase</keyword>
<feature type="compositionally biased region" description="Low complexity" evidence="10">
    <location>
        <begin position="370"/>
        <end position="389"/>
    </location>
</feature>
<evidence type="ECO:0000256" key="4">
    <source>
        <dbReference type="ARBA" id="ARBA00022741"/>
    </source>
</evidence>
<dbReference type="PROSITE" id="PS00108">
    <property type="entry name" value="PROTEIN_KINASE_ST"/>
    <property type="match status" value="1"/>
</dbReference>
<feature type="transmembrane region" description="Helical" evidence="11">
    <location>
        <begin position="413"/>
        <end position="435"/>
    </location>
</feature>
<feature type="domain" description="Protein kinase" evidence="12">
    <location>
        <begin position="11"/>
        <end position="288"/>
    </location>
</feature>
<proteinExistence type="predicted"/>
<dbReference type="GO" id="GO:0005524">
    <property type="term" value="F:ATP binding"/>
    <property type="evidence" value="ECO:0007669"/>
    <property type="project" value="UniProtKB-UniRule"/>
</dbReference>
<dbReference type="FunFam" id="1.10.510.10:FF:000021">
    <property type="entry name" value="Serine/threonine protein kinase"/>
    <property type="match status" value="1"/>
</dbReference>
<organism evidence="13 14">
    <name type="scientific">Ktedonosporobacter rubrisoli</name>
    <dbReference type="NCBI Taxonomy" id="2509675"/>
    <lineage>
        <taxon>Bacteria</taxon>
        <taxon>Bacillati</taxon>
        <taxon>Chloroflexota</taxon>
        <taxon>Ktedonobacteria</taxon>
        <taxon>Ktedonobacterales</taxon>
        <taxon>Ktedonosporobacteraceae</taxon>
        <taxon>Ktedonosporobacter</taxon>
    </lineage>
</organism>
<dbReference type="Pfam" id="PF00069">
    <property type="entry name" value="Pkinase"/>
    <property type="match status" value="1"/>
</dbReference>
<sequence>MANNQQQLGKYELQERLGRGGMAEVWKAFDPQLRRHVAIKFLQANLRTDPDFMIRFVREAQVIASLHHPNIVQVYDFHTPGEGDDSSMPYMVMDYIEGGQTLADYIRNTSRKGLFPSSEELLHLFTAITLAVDYAHQHNMIHRDIKPANILLDKRNVTHNPMGEPILSDFGIVKMLGTATGTLTSSSIGTPLYVSPEQAQGHPGNERSDIYSLGVVLYEMCTGVPPFRGDGPYAIMMQHVHENPTPPRLINQEIPAALEVVILRCLAKDPTARFPRATSLAAALAEALNLPVPEAVKRIATYPLDPTEQPTYFSPLPDQVEAAAARQSASASPNRAVHQTPGPVSVAKKASERTEYHAPAAVANTPSSLPTVAQAEQAAPASRPSRASETPPPAGPLPTSSPFQAGGNRPRPLFIALAAFIIIVALIGTTLFFLLPRPGSTAAQNGPAAGQNQSVGSAFFVDSGQSNPNSTITSDSFSIRLTNIPDPAPGNAYYAWLPPTMRIQRAAL</sequence>
<name>A0A4P6JUF8_KTERU</name>
<evidence type="ECO:0000313" key="13">
    <source>
        <dbReference type="EMBL" id="QBD79269.1"/>
    </source>
</evidence>
<keyword evidence="11" id="KW-1133">Transmembrane helix</keyword>
<evidence type="ECO:0000256" key="10">
    <source>
        <dbReference type="SAM" id="MobiDB-lite"/>
    </source>
</evidence>
<comment type="catalytic activity">
    <reaction evidence="7">
        <text>L-threonyl-[protein] + ATP = O-phospho-L-threonyl-[protein] + ADP + H(+)</text>
        <dbReference type="Rhea" id="RHEA:46608"/>
        <dbReference type="Rhea" id="RHEA-COMP:11060"/>
        <dbReference type="Rhea" id="RHEA-COMP:11605"/>
        <dbReference type="ChEBI" id="CHEBI:15378"/>
        <dbReference type="ChEBI" id="CHEBI:30013"/>
        <dbReference type="ChEBI" id="CHEBI:30616"/>
        <dbReference type="ChEBI" id="CHEBI:61977"/>
        <dbReference type="ChEBI" id="CHEBI:456216"/>
        <dbReference type="EC" id="2.7.11.1"/>
    </reaction>
</comment>
<keyword evidence="2 13" id="KW-0723">Serine/threonine-protein kinase</keyword>
<evidence type="ECO:0000256" key="2">
    <source>
        <dbReference type="ARBA" id="ARBA00022527"/>
    </source>
</evidence>
<reference evidence="13 14" key="1">
    <citation type="submission" date="2019-01" db="EMBL/GenBank/DDBJ databases">
        <title>Ktedonosporobacter rubrisoli SCAWS-G2.</title>
        <authorList>
            <person name="Huang Y."/>
            <person name="Yan B."/>
        </authorList>
    </citation>
    <scope>NUCLEOTIDE SEQUENCE [LARGE SCALE GENOMIC DNA]</scope>
    <source>
        <strain evidence="13 14">SCAWS-G2</strain>
    </source>
</reference>
<keyword evidence="4 9" id="KW-0547">Nucleotide-binding</keyword>
<dbReference type="Gene3D" id="3.30.200.20">
    <property type="entry name" value="Phosphorylase Kinase, domain 1"/>
    <property type="match status" value="1"/>
</dbReference>
<evidence type="ECO:0000259" key="12">
    <source>
        <dbReference type="PROSITE" id="PS50011"/>
    </source>
</evidence>
<evidence type="ECO:0000256" key="11">
    <source>
        <dbReference type="SAM" id="Phobius"/>
    </source>
</evidence>
<dbReference type="FunFam" id="3.30.200.20:FF:000035">
    <property type="entry name" value="Serine/threonine protein kinase Stk1"/>
    <property type="match status" value="1"/>
</dbReference>
<dbReference type="PANTHER" id="PTHR43289:SF6">
    <property type="entry name" value="SERINE_THREONINE-PROTEIN KINASE NEKL-3"/>
    <property type="match status" value="1"/>
</dbReference>
<dbReference type="InterPro" id="IPR017441">
    <property type="entry name" value="Protein_kinase_ATP_BS"/>
</dbReference>
<evidence type="ECO:0000313" key="14">
    <source>
        <dbReference type="Proteomes" id="UP000290365"/>
    </source>
</evidence>
<dbReference type="OrthoDB" id="9788659at2"/>
<evidence type="ECO:0000256" key="8">
    <source>
        <dbReference type="ARBA" id="ARBA00048679"/>
    </source>
</evidence>
<dbReference type="Gene3D" id="1.10.510.10">
    <property type="entry name" value="Transferase(Phosphotransferase) domain 1"/>
    <property type="match status" value="1"/>
</dbReference>
<accession>A0A4P6JUF8</accession>
<feature type="binding site" evidence="9">
    <location>
        <position position="40"/>
    </location>
    <ligand>
        <name>ATP</name>
        <dbReference type="ChEBI" id="CHEBI:30616"/>
    </ligand>
</feature>
<evidence type="ECO:0000256" key="6">
    <source>
        <dbReference type="ARBA" id="ARBA00022840"/>
    </source>
</evidence>
<keyword evidence="3" id="KW-0808">Transferase</keyword>
<dbReference type="Proteomes" id="UP000290365">
    <property type="component" value="Chromosome"/>
</dbReference>
<dbReference type="KEGG" id="kbs:EPA93_26100"/>
<keyword evidence="11" id="KW-0812">Transmembrane</keyword>
<keyword evidence="11" id="KW-0472">Membrane</keyword>
<dbReference type="EMBL" id="CP035758">
    <property type="protein sequence ID" value="QBD79269.1"/>
    <property type="molecule type" value="Genomic_DNA"/>
</dbReference>
<feature type="compositionally biased region" description="Low complexity" evidence="10">
    <location>
        <begin position="322"/>
        <end position="332"/>
    </location>
</feature>
<dbReference type="InterPro" id="IPR008271">
    <property type="entry name" value="Ser/Thr_kinase_AS"/>
</dbReference>
<evidence type="ECO:0000256" key="9">
    <source>
        <dbReference type="PROSITE-ProRule" id="PRU10141"/>
    </source>
</evidence>
<feature type="region of interest" description="Disordered" evidence="10">
    <location>
        <begin position="321"/>
        <end position="405"/>
    </location>
</feature>
<protein>
    <recommendedName>
        <fullName evidence="1">non-specific serine/threonine protein kinase</fullName>
        <ecNumber evidence="1">2.7.11.1</ecNumber>
    </recommendedName>
</protein>
<dbReference type="EC" id="2.7.11.1" evidence="1"/>
<evidence type="ECO:0000256" key="1">
    <source>
        <dbReference type="ARBA" id="ARBA00012513"/>
    </source>
</evidence>
<dbReference type="AlphaFoldDB" id="A0A4P6JUF8"/>
<dbReference type="CDD" id="cd14014">
    <property type="entry name" value="STKc_PknB_like"/>
    <property type="match status" value="1"/>
</dbReference>
<dbReference type="InterPro" id="IPR011009">
    <property type="entry name" value="Kinase-like_dom_sf"/>
</dbReference>
<evidence type="ECO:0000256" key="5">
    <source>
        <dbReference type="ARBA" id="ARBA00022777"/>
    </source>
</evidence>
<dbReference type="PANTHER" id="PTHR43289">
    <property type="entry name" value="MITOGEN-ACTIVATED PROTEIN KINASE KINASE KINASE 20-RELATED"/>
    <property type="match status" value="1"/>
</dbReference>
<comment type="catalytic activity">
    <reaction evidence="8">
        <text>L-seryl-[protein] + ATP = O-phospho-L-seryl-[protein] + ADP + H(+)</text>
        <dbReference type="Rhea" id="RHEA:17989"/>
        <dbReference type="Rhea" id="RHEA-COMP:9863"/>
        <dbReference type="Rhea" id="RHEA-COMP:11604"/>
        <dbReference type="ChEBI" id="CHEBI:15378"/>
        <dbReference type="ChEBI" id="CHEBI:29999"/>
        <dbReference type="ChEBI" id="CHEBI:30616"/>
        <dbReference type="ChEBI" id="CHEBI:83421"/>
        <dbReference type="ChEBI" id="CHEBI:456216"/>
        <dbReference type="EC" id="2.7.11.1"/>
    </reaction>
</comment>
<keyword evidence="6 9" id="KW-0067">ATP-binding</keyword>
<dbReference type="RefSeq" id="WP_129890322.1">
    <property type="nucleotide sequence ID" value="NZ_CP035758.1"/>
</dbReference>
<evidence type="ECO:0000256" key="7">
    <source>
        <dbReference type="ARBA" id="ARBA00047899"/>
    </source>
</evidence>
<dbReference type="PROSITE" id="PS00107">
    <property type="entry name" value="PROTEIN_KINASE_ATP"/>
    <property type="match status" value="1"/>
</dbReference>
<dbReference type="SMART" id="SM00220">
    <property type="entry name" value="S_TKc"/>
    <property type="match status" value="1"/>
</dbReference>
<dbReference type="PROSITE" id="PS50011">
    <property type="entry name" value="PROTEIN_KINASE_DOM"/>
    <property type="match status" value="1"/>
</dbReference>
<dbReference type="GO" id="GO:0004674">
    <property type="term" value="F:protein serine/threonine kinase activity"/>
    <property type="evidence" value="ECO:0007669"/>
    <property type="project" value="UniProtKB-KW"/>
</dbReference>
<dbReference type="InterPro" id="IPR000719">
    <property type="entry name" value="Prot_kinase_dom"/>
</dbReference>